<dbReference type="EnsemblPlants" id="Kaladp0025s0022.1.v1.1">
    <property type="protein sequence ID" value="Kaladp0025s0022.1.v1.1"/>
    <property type="gene ID" value="Kaladp0025s0022.v1.1"/>
</dbReference>
<dbReference type="AlphaFoldDB" id="A0A7N0T8E3"/>
<sequence>MSPTVSSENLDGCSECRSAVVCTRCGFDGYFFLFFYSEGIENFGSCWSRFQIPAAVVRSVF</sequence>
<protein>
    <submittedName>
        <fullName evidence="1">Uncharacterized protein</fullName>
    </submittedName>
</protein>
<evidence type="ECO:0000313" key="1">
    <source>
        <dbReference type="EnsemblPlants" id="Kaladp0025s0022.1.v1.1"/>
    </source>
</evidence>
<reference evidence="1" key="1">
    <citation type="submission" date="2021-01" db="UniProtKB">
        <authorList>
            <consortium name="EnsemblPlants"/>
        </authorList>
    </citation>
    <scope>IDENTIFICATION</scope>
</reference>
<organism evidence="1 2">
    <name type="scientific">Kalanchoe fedtschenkoi</name>
    <name type="common">Lavender scallops</name>
    <name type="synonym">South American air plant</name>
    <dbReference type="NCBI Taxonomy" id="63787"/>
    <lineage>
        <taxon>Eukaryota</taxon>
        <taxon>Viridiplantae</taxon>
        <taxon>Streptophyta</taxon>
        <taxon>Embryophyta</taxon>
        <taxon>Tracheophyta</taxon>
        <taxon>Spermatophyta</taxon>
        <taxon>Magnoliopsida</taxon>
        <taxon>eudicotyledons</taxon>
        <taxon>Gunneridae</taxon>
        <taxon>Pentapetalae</taxon>
        <taxon>Saxifragales</taxon>
        <taxon>Crassulaceae</taxon>
        <taxon>Kalanchoe</taxon>
    </lineage>
</organism>
<dbReference type="Proteomes" id="UP000594263">
    <property type="component" value="Unplaced"/>
</dbReference>
<accession>A0A7N0T8E3</accession>
<name>A0A7N0T8E3_KALFE</name>
<dbReference type="Gramene" id="Kaladp0025s0022.1.v1.1">
    <property type="protein sequence ID" value="Kaladp0025s0022.1.v1.1"/>
    <property type="gene ID" value="Kaladp0025s0022.v1.1"/>
</dbReference>
<proteinExistence type="predicted"/>
<keyword evidence="2" id="KW-1185">Reference proteome</keyword>
<evidence type="ECO:0000313" key="2">
    <source>
        <dbReference type="Proteomes" id="UP000594263"/>
    </source>
</evidence>